<gene>
    <name evidence="2" type="ORF">G3I74_01520</name>
</gene>
<keyword evidence="3" id="KW-1185">Reference proteome</keyword>
<evidence type="ECO:0008006" key="4">
    <source>
        <dbReference type="Google" id="ProtNLM"/>
    </source>
</evidence>
<dbReference type="RefSeq" id="WP_164209513.1">
    <property type="nucleotide sequence ID" value="NZ_JAAGSC010000031.1"/>
</dbReference>
<evidence type="ECO:0000313" key="3">
    <source>
        <dbReference type="Proteomes" id="UP000484885"/>
    </source>
</evidence>
<protein>
    <recommendedName>
        <fullName evidence="4">CopG family transcriptional regulator</fullName>
    </recommendedName>
</protein>
<feature type="compositionally biased region" description="Basic and acidic residues" evidence="1">
    <location>
        <begin position="14"/>
        <end position="27"/>
    </location>
</feature>
<comment type="caution">
    <text evidence="2">The sequence shown here is derived from an EMBL/GenBank/DDBJ whole genome shotgun (WGS) entry which is preliminary data.</text>
</comment>
<dbReference type="Pfam" id="PF12441">
    <property type="entry name" value="CopG_antitoxin"/>
    <property type="match status" value="1"/>
</dbReference>
<reference evidence="2 3" key="1">
    <citation type="submission" date="2020-02" db="EMBL/GenBank/DDBJ databases">
        <authorList>
            <person name="Zhang X.-Y."/>
        </authorList>
    </citation>
    <scope>NUCLEOTIDE SEQUENCE [LARGE SCALE GENOMIC DNA]</scope>
    <source>
        <strain evidence="2 3">C33</strain>
    </source>
</reference>
<organism evidence="2 3">
    <name type="scientific">Wenzhouxiangella limi</name>
    <dbReference type="NCBI Taxonomy" id="2707351"/>
    <lineage>
        <taxon>Bacteria</taxon>
        <taxon>Pseudomonadati</taxon>
        <taxon>Pseudomonadota</taxon>
        <taxon>Gammaproteobacteria</taxon>
        <taxon>Chromatiales</taxon>
        <taxon>Wenzhouxiangellaceae</taxon>
        <taxon>Wenzhouxiangella</taxon>
    </lineage>
</organism>
<name>A0A845UV12_9GAMM</name>
<evidence type="ECO:0000256" key="1">
    <source>
        <dbReference type="SAM" id="MobiDB-lite"/>
    </source>
</evidence>
<dbReference type="AlphaFoldDB" id="A0A845UV12"/>
<evidence type="ECO:0000313" key="2">
    <source>
        <dbReference type="EMBL" id="NDY94408.1"/>
    </source>
</evidence>
<feature type="region of interest" description="Disordered" evidence="1">
    <location>
        <begin position="1"/>
        <end position="33"/>
    </location>
</feature>
<sequence length="90" mass="10508">MPKSSKARPAFRTGADEREYWESHDSSDQVDWSQARSVRLPALKPSTRTISLRLPETLLDRIRIEANKRDMPCQSLIKAWLAEDVERQQR</sequence>
<accession>A0A845UV12</accession>
<dbReference type="Proteomes" id="UP000484885">
    <property type="component" value="Unassembled WGS sequence"/>
</dbReference>
<dbReference type="EMBL" id="JAAGSC010000031">
    <property type="protein sequence ID" value="NDY94408.1"/>
    <property type="molecule type" value="Genomic_DNA"/>
</dbReference>
<dbReference type="InterPro" id="IPR022148">
    <property type="entry name" value="CopG_antitoxin"/>
</dbReference>
<proteinExistence type="predicted"/>